<dbReference type="AlphaFoldDB" id="A0AAP0QI68"/>
<dbReference type="EMBL" id="JBCGBO010000006">
    <property type="protein sequence ID" value="KAK9194115.1"/>
    <property type="molecule type" value="Genomic_DNA"/>
</dbReference>
<gene>
    <name evidence="1" type="ORF">WN944_004817</name>
</gene>
<evidence type="ECO:0008006" key="3">
    <source>
        <dbReference type="Google" id="ProtNLM"/>
    </source>
</evidence>
<protein>
    <recommendedName>
        <fullName evidence="3">Acyltransferase</fullName>
    </recommendedName>
</protein>
<dbReference type="SUPFAM" id="SSF52777">
    <property type="entry name" value="CoA-dependent acyltransferases"/>
    <property type="match status" value="1"/>
</dbReference>
<evidence type="ECO:0000313" key="1">
    <source>
        <dbReference type="EMBL" id="KAK9194115.1"/>
    </source>
</evidence>
<organism evidence="1 2">
    <name type="scientific">Citrus x changshan-huyou</name>
    <dbReference type="NCBI Taxonomy" id="2935761"/>
    <lineage>
        <taxon>Eukaryota</taxon>
        <taxon>Viridiplantae</taxon>
        <taxon>Streptophyta</taxon>
        <taxon>Embryophyta</taxon>
        <taxon>Tracheophyta</taxon>
        <taxon>Spermatophyta</taxon>
        <taxon>Magnoliopsida</taxon>
        <taxon>eudicotyledons</taxon>
        <taxon>Gunneridae</taxon>
        <taxon>Pentapetalae</taxon>
        <taxon>rosids</taxon>
        <taxon>malvids</taxon>
        <taxon>Sapindales</taxon>
        <taxon>Rutaceae</taxon>
        <taxon>Aurantioideae</taxon>
        <taxon>Citrus</taxon>
    </lineage>
</organism>
<keyword evidence="2" id="KW-1185">Reference proteome</keyword>
<evidence type="ECO:0000313" key="2">
    <source>
        <dbReference type="Proteomes" id="UP001428341"/>
    </source>
</evidence>
<dbReference type="PANTHER" id="PTHR34375:SF3">
    <property type="entry name" value="CONDENSATION DOMAIN-CONTAINING PROTEIN"/>
    <property type="match status" value="1"/>
</dbReference>
<reference evidence="1 2" key="1">
    <citation type="submission" date="2024-05" db="EMBL/GenBank/DDBJ databases">
        <title>Haplotype-resolved chromosome-level genome assembly of Huyou (Citrus changshanensis).</title>
        <authorList>
            <person name="Miao C."/>
            <person name="Chen W."/>
            <person name="Wu Y."/>
            <person name="Wang L."/>
            <person name="Zhao S."/>
            <person name="Grierson D."/>
            <person name="Xu C."/>
            <person name="Chen K."/>
        </authorList>
    </citation>
    <scope>NUCLEOTIDE SEQUENCE [LARGE SCALE GENOMIC DNA]</scope>
    <source>
        <strain evidence="1">01-14</strain>
        <tissue evidence="1">Leaf</tissue>
    </source>
</reference>
<sequence length="456" mass="50468">MYQSLVEMMMEPKGGRIASGTEYSWCRAVPGGTGIAVLAILTSKVPETSGLQDALNKLQSYHPILRSRLHTNPSKNTFSFVTSPTTFIQVKSFNLSSTSKILESSERFSIAPLQLILEHELNENAWCNLKCTSTTDMLYASSYALPDAKWVVALRLHVAACDRTTAVSLLKELLLVLVSDDDQEQEGRGEVNLAIEALIPKGKAKKALWARGRDMLTYSVNSLKSTNLKFIDAKSPRSSQVVRLQLNKDDTERILLTCKSRGIKLCGMLAAAGLIAAHNSDNQRKYAVATLTDCRSILEPPLSNHRFGFYHSAIMNTHLIKRGEKLGDLAKKIYTAFANSKHCNRHFSDMADLNFLMCKAIENPSLTPASSLRSSFMSVFEDSVFDSSNEMQQQVGLEDYMGCASVHGIGPSIALFDTIRDGRLDCVCVYPSPLHSREQMQELVEKMKSVLVQNVG</sequence>
<proteinExistence type="predicted"/>
<comment type="caution">
    <text evidence="1">The sequence shown here is derived from an EMBL/GenBank/DDBJ whole genome shotgun (WGS) entry which is preliminary data.</text>
</comment>
<dbReference type="Gene3D" id="3.30.559.30">
    <property type="entry name" value="Nonribosomal peptide synthetase, condensation domain"/>
    <property type="match status" value="1"/>
</dbReference>
<name>A0AAP0QI68_9ROSI</name>
<dbReference type="PANTHER" id="PTHR34375">
    <property type="entry name" value="GATA ZINC FINGER PROTEIN-RELATED"/>
    <property type="match status" value="1"/>
</dbReference>
<dbReference type="Proteomes" id="UP001428341">
    <property type="component" value="Unassembled WGS sequence"/>
</dbReference>
<accession>A0AAP0QI68</accession>